<organism evidence="2 3">
    <name type="scientific">Bradyrhizobium erythrophlei</name>
    <dbReference type="NCBI Taxonomy" id="1437360"/>
    <lineage>
        <taxon>Bacteria</taxon>
        <taxon>Pseudomonadati</taxon>
        <taxon>Pseudomonadota</taxon>
        <taxon>Alphaproteobacteria</taxon>
        <taxon>Hyphomicrobiales</taxon>
        <taxon>Nitrobacteraceae</taxon>
        <taxon>Bradyrhizobium</taxon>
    </lineage>
</organism>
<dbReference type="Proteomes" id="UP000184096">
    <property type="component" value="Chromosome I"/>
</dbReference>
<name>A0A1M7UAA8_9BRAD</name>
<evidence type="ECO:0000259" key="1">
    <source>
        <dbReference type="Pfam" id="PF20066"/>
    </source>
</evidence>
<accession>A0A1M7UAA8</accession>
<dbReference type="OrthoDB" id="9803104at2"/>
<evidence type="ECO:0000313" key="3">
    <source>
        <dbReference type="Proteomes" id="UP000184096"/>
    </source>
</evidence>
<protein>
    <recommendedName>
        <fullName evidence="1">Glyoxalase-related protein domain-containing protein</fullName>
    </recommendedName>
</protein>
<reference evidence="3" key="1">
    <citation type="submission" date="2016-11" db="EMBL/GenBank/DDBJ databases">
        <authorList>
            <person name="Varghese N."/>
            <person name="Submissions S."/>
        </authorList>
    </citation>
    <scope>NUCLEOTIDE SEQUENCE [LARGE SCALE GENOMIC DNA]</scope>
    <source>
        <strain evidence="3">GAS401</strain>
    </source>
</reference>
<proteinExistence type="predicted"/>
<gene>
    <name evidence="2" type="ORF">SAMN05444170_4161</name>
</gene>
<dbReference type="Pfam" id="PF20066">
    <property type="entry name" value="Glyoxalase_8"/>
    <property type="match status" value="1"/>
</dbReference>
<keyword evidence="3" id="KW-1185">Reference proteome</keyword>
<dbReference type="AlphaFoldDB" id="A0A1M7UAA8"/>
<evidence type="ECO:0000313" key="2">
    <source>
        <dbReference type="EMBL" id="SHN79923.1"/>
    </source>
</evidence>
<sequence>MSSIDELKSEAAALEAKASAQGHPLKHCDALEQVARNHGYDSWRACRAILGDQVSGTGSTLPEKSPINNIEMKRYTSKEWNFALDIPARWNAFPAVPTNSPYEVIRFASHEGGVHVSIIFRQPYDPGQGLKAYVDQIQQSLVNAGFGNFVPGETTIGSRVVPTLDFDKPDDKGGTWSVRHYFVLYGTLAYVVSFGTSRWHAMADLFDRIAKTFVVDVEAKSSSLEP</sequence>
<dbReference type="InterPro" id="IPR045517">
    <property type="entry name" value="Glyoxalase_8"/>
</dbReference>
<dbReference type="EMBL" id="LT670849">
    <property type="protein sequence ID" value="SHN79923.1"/>
    <property type="molecule type" value="Genomic_DNA"/>
</dbReference>
<dbReference type="RefSeq" id="WP_156898594.1">
    <property type="nucleotide sequence ID" value="NZ_LT670849.1"/>
</dbReference>
<feature type="domain" description="Glyoxalase-related protein" evidence="1">
    <location>
        <begin position="2"/>
        <end position="53"/>
    </location>
</feature>